<keyword evidence="6" id="KW-0808">Transferase</keyword>
<evidence type="ECO:0000256" key="4">
    <source>
        <dbReference type="ARBA" id="ARBA00022475"/>
    </source>
</evidence>
<dbReference type="EMBL" id="CP020772">
    <property type="protein sequence ID" value="ARI75779.1"/>
    <property type="molecule type" value="Genomic_DNA"/>
</dbReference>
<keyword evidence="10" id="KW-0067">ATP-binding</keyword>
<dbReference type="OrthoDB" id="335833at2"/>
<evidence type="ECO:0000256" key="1">
    <source>
        <dbReference type="ARBA" id="ARBA00000085"/>
    </source>
</evidence>
<dbReference type="SUPFAM" id="SSF47384">
    <property type="entry name" value="Homodimeric domain of signal transducing histidine kinase"/>
    <property type="match status" value="1"/>
</dbReference>
<gene>
    <name evidence="17" type="ORF">HM131_02570</name>
</gene>
<dbReference type="InterPro" id="IPR036890">
    <property type="entry name" value="HATPase_C_sf"/>
</dbReference>
<evidence type="ECO:0000259" key="15">
    <source>
        <dbReference type="PROSITE" id="PS50109"/>
    </source>
</evidence>
<dbReference type="PROSITE" id="PS50885">
    <property type="entry name" value="HAMP"/>
    <property type="match status" value="1"/>
</dbReference>
<evidence type="ECO:0000256" key="11">
    <source>
        <dbReference type="ARBA" id="ARBA00022989"/>
    </source>
</evidence>
<keyword evidence="8" id="KW-0547">Nucleotide-binding</keyword>
<protein>
    <recommendedName>
        <fullName evidence="3">histidine kinase</fullName>
        <ecNumber evidence="3">2.7.13.3</ecNumber>
    </recommendedName>
</protein>
<evidence type="ECO:0000256" key="7">
    <source>
        <dbReference type="ARBA" id="ARBA00022692"/>
    </source>
</evidence>
<dbReference type="InterPro" id="IPR003660">
    <property type="entry name" value="HAMP_dom"/>
</dbReference>
<dbReference type="InterPro" id="IPR003594">
    <property type="entry name" value="HATPase_dom"/>
</dbReference>
<dbReference type="Proteomes" id="UP000192527">
    <property type="component" value="Chromosome"/>
</dbReference>
<organism evidence="17 18">
    <name type="scientific">Halobacillus mangrovi</name>
    <dbReference type="NCBI Taxonomy" id="402384"/>
    <lineage>
        <taxon>Bacteria</taxon>
        <taxon>Bacillati</taxon>
        <taxon>Bacillota</taxon>
        <taxon>Bacilli</taxon>
        <taxon>Bacillales</taxon>
        <taxon>Bacillaceae</taxon>
        <taxon>Halobacillus</taxon>
    </lineage>
</organism>
<dbReference type="InterPro" id="IPR004358">
    <property type="entry name" value="Sig_transdc_His_kin-like_C"/>
</dbReference>
<dbReference type="CDD" id="cd00075">
    <property type="entry name" value="HATPase"/>
    <property type="match status" value="1"/>
</dbReference>
<evidence type="ECO:0000259" key="16">
    <source>
        <dbReference type="PROSITE" id="PS50885"/>
    </source>
</evidence>
<dbReference type="PRINTS" id="PR00344">
    <property type="entry name" value="BCTRLSENSOR"/>
</dbReference>
<keyword evidence="18" id="KW-1185">Reference proteome</keyword>
<evidence type="ECO:0000256" key="9">
    <source>
        <dbReference type="ARBA" id="ARBA00022777"/>
    </source>
</evidence>
<dbReference type="SMART" id="SM00387">
    <property type="entry name" value="HATPase_c"/>
    <property type="match status" value="1"/>
</dbReference>
<dbReference type="GO" id="GO:0000155">
    <property type="term" value="F:phosphorelay sensor kinase activity"/>
    <property type="evidence" value="ECO:0007669"/>
    <property type="project" value="InterPro"/>
</dbReference>
<dbReference type="Gene3D" id="6.10.340.10">
    <property type="match status" value="1"/>
</dbReference>
<comment type="catalytic activity">
    <reaction evidence="1">
        <text>ATP + protein L-histidine = ADP + protein N-phospho-L-histidine.</text>
        <dbReference type="EC" id="2.7.13.3"/>
    </reaction>
</comment>
<feature type="domain" description="Histidine kinase" evidence="15">
    <location>
        <begin position="147"/>
        <end position="361"/>
    </location>
</feature>
<accession>A0A1W5ZR65</accession>
<keyword evidence="5" id="KW-0597">Phosphoprotein</keyword>
<evidence type="ECO:0000256" key="10">
    <source>
        <dbReference type="ARBA" id="ARBA00022840"/>
    </source>
</evidence>
<keyword evidence="11 14" id="KW-1133">Transmembrane helix</keyword>
<dbReference type="SMART" id="SM00388">
    <property type="entry name" value="HisKA"/>
    <property type="match status" value="1"/>
</dbReference>
<dbReference type="STRING" id="402384.HM131_02570"/>
<evidence type="ECO:0000256" key="8">
    <source>
        <dbReference type="ARBA" id="ARBA00022741"/>
    </source>
</evidence>
<dbReference type="SUPFAM" id="SSF55874">
    <property type="entry name" value="ATPase domain of HSP90 chaperone/DNA topoisomerase II/histidine kinase"/>
    <property type="match status" value="1"/>
</dbReference>
<sequence>MGNKFKQYISSDLRVRLTMIQIFILASFLLFSGLTIYQTACSLVGEMNGVTRSVQNGFHVDLLGYFWLISAGAIIIGGFVYVKVTRSMLKPIQQMKGSVREIRNGRYPEPISVDRETDDIGQLVQHVNDLNQKLQLNEKLRNRMLSDMSHEIRTPLSNLRGYLEALQKGIIKGDPAIYQSLYEETQRITDLLSQIDWIREWDGSALDTMISPDLIEARELIDHVVKLYALEFQQKGIPLHVDVDTAEIYVDNRGMQQVLTNLLSNALSYYSGDEAVEIKGEKSGSDYTIFVKGPGLSIPNEQLEKIFERFYRVDTSRSRDTGGSGLGLAISKEIVDRHKGSIEVESDEHIHKFIVCLPNVVSQS</sequence>
<dbReference type="InterPro" id="IPR003661">
    <property type="entry name" value="HisK_dim/P_dom"/>
</dbReference>
<dbReference type="RefSeq" id="WP_085027643.1">
    <property type="nucleotide sequence ID" value="NZ_CP020772.1"/>
</dbReference>
<feature type="transmembrane region" description="Helical" evidence="14">
    <location>
        <begin position="65"/>
        <end position="84"/>
    </location>
</feature>
<dbReference type="Gene3D" id="3.30.565.10">
    <property type="entry name" value="Histidine kinase-like ATPase, C-terminal domain"/>
    <property type="match status" value="1"/>
</dbReference>
<dbReference type="GO" id="GO:0005886">
    <property type="term" value="C:plasma membrane"/>
    <property type="evidence" value="ECO:0007669"/>
    <property type="project" value="UniProtKB-SubCell"/>
</dbReference>
<dbReference type="SUPFAM" id="SSF158472">
    <property type="entry name" value="HAMP domain-like"/>
    <property type="match status" value="1"/>
</dbReference>
<dbReference type="AlphaFoldDB" id="A0A1W5ZR65"/>
<keyword evidence="4" id="KW-1003">Cell membrane</keyword>
<evidence type="ECO:0000256" key="5">
    <source>
        <dbReference type="ARBA" id="ARBA00022553"/>
    </source>
</evidence>
<dbReference type="FunFam" id="3.30.565.10:FF:000006">
    <property type="entry name" value="Sensor histidine kinase WalK"/>
    <property type="match status" value="1"/>
</dbReference>
<dbReference type="CDD" id="cd00082">
    <property type="entry name" value="HisKA"/>
    <property type="match status" value="1"/>
</dbReference>
<comment type="subcellular location">
    <subcellularLocation>
        <location evidence="2">Cell membrane</location>
        <topology evidence="2">Multi-pass membrane protein</topology>
    </subcellularLocation>
</comment>
<dbReference type="Gene3D" id="1.10.287.130">
    <property type="match status" value="1"/>
</dbReference>
<keyword evidence="12" id="KW-0902">Two-component regulatory system</keyword>
<dbReference type="InterPro" id="IPR050398">
    <property type="entry name" value="HssS/ArlS-like"/>
</dbReference>
<dbReference type="PROSITE" id="PS50109">
    <property type="entry name" value="HIS_KIN"/>
    <property type="match status" value="1"/>
</dbReference>
<dbReference type="PANTHER" id="PTHR45528:SF1">
    <property type="entry name" value="SENSOR HISTIDINE KINASE CPXA"/>
    <property type="match status" value="1"/>
</dbReference>
<evidence type="ECO:0000256" key="12">
    <source>
        <dbReference type="ARBA" id="ARBA00023012"/>
    </source>
</evidence>
<keyword evidence="9" id="KW-0418">Kinase</keyword>
<proteinExistence type="predicted"/>
<dbReference type="EC" id="2.7.13.3" evidence="3"/>
<dbReference type="PANTHER" id="PTHR45528">
    <property type="entry name" value="SENSOR HISTIDINE KINASE CPXA"/>
    <property type="match status" value="1"/>
</dbReference>
<evidence type="ECO:0000256" key="14">
    <source>
        <dbReference type="SAM" id="Phobius"/>
    </source>
</evidence>
<dbReference type="SMART" id="SM00304">
    <property type="entry name" value="HAMP"/>
    <property type="match status" value="1"/>
</dbReference>
<evidence type="ECO:0000313" key="17">
    <source>
        <dbReference type="EMBL" id="ARI75779.1"/>
    </source>
</evidence>
<evidence type="ECO:0000256" key="2">
    <source>
        <dbReference type="ARBA" id="ARBA00004651"/>
    </source>
</evidence>
<dbReference type="Pfam" id="PF00512">
    <property type="entry name" value="HisKA"/>
    <property type="match status" value="1"/>
</dbReference>
<feature type="transmembrane region" description="Helical" evidence="14">
    <location>
        <begin position="20"/>
        <end position="45"/>
    </location>
</feature>
<dbReference type="Pfam" id="PF02518">
    <property type="entry name" value="HATPase_c"/>
    <property type="match status" value="1"/>
</dbReference>
<keyword evidence="7 14" id="KW-0812">Transmembrane</keyword>
<evidence type="ECO:0000256" key="6">
    <source>
        <dbReference type="ARBA" id="ARBA00022679"/>
    </source>
</evidence>
<dbReference type="Pfam" id="PF00672">
    <property type="entry name" value="HAMP"/>
    <property type="match status" value="1"/>
</dbReference>
<dbReference type="KEGG" id="hmn:HM131_02570"/>
<dbReference type="GO" id="GO:0005524">
    <property type="term" value="F:ATP binding"/>
    <property type="evidence" value="ECO:0007669"/>
    <property type="project" value="UniProtKB-KW"/>
</dbReference>
<evidence type="ECO:0000256" key="13">
    <source>
        <dbReference type="ARBA" id="ARBA00023136"/>
    </source>
</evidence>
<reference evidence="17 18" key="1">
    <citation type="submission" date="2017-04" db="EMBL/GenBank/DDBJ databases">
        <title>The whole genome sequencing and assembly of Halobacillus mangrovi strain.</title>
        <authorList>
            <person name="Lee S.-J."/>
            <person name="Park M.-K."/>
            <person name="Kim J.-Y."/>
            <person name="Lee Y.-J."/>
            <person name="Yi H."/>
            <person name="Bahn Y.-S."/>
            <person name="Kim J.F."/>
            <person name="Lee D.-W."/>
        </authorList>
    </citation>
    <scope>NUCLEOTIDE SEQUENCE [LARGE SCALE GENOMIC DNA]</scope>
    <source>
        <strain evidence="17 18">KTB 131</strain>
    </source>
</reference>
<dbReference type="InterPro" id="IPR036097">
    <property type="entry name" value="HisK_dim/P_sf"/>
</dbReference>
<keyword evidence="13 14" id="KW-0472">Membrane</keyword>
<dbReference type="InterPro" id="IPR005467">
    <property type="entry name" value="His_kinase_dom"/>
</dbReference>
<name>A0A1W5ZR65_9BACI</name>
<evidence type="ECO:0000313" key="18">
    <source>
        <dbReference type="Proteomes" id="UP000192527"/>
    </source>
</evidence>
<feature type="domain" description="HAMP" evidence="16">
    <location>
        <begin position="86"/>
        <end position="139"/>
    </location>
</feature>
<evidence type="ECO:0000256" key="3">
    <source>
        <dbReference type="ARBA" id="ARBA00012438"/>
    </source>
</evidence>